<comment type="caution">
    <text evidence="8">The sequence shown here is derived from an EMBL/GenBank/DDBJ whole genome shotgun (WGS) entry which is preliminary data.</text>
</comment>
<keyword evidence="3" id="KW-1003">Cell membrane</keyword>
<protein>
    <submittedName>
        <fullName evidence="8">MATE efflux family protein</fullName>
    </submittedName>
</protein>
<comment type="subcellular location">
    <subcellularLocation>
        <location evidence="1">Cell membrane</location>
        <topology evidence="1">Multi-pass membrane protein</topology>
    </subcellularLocation>
</comment>
<feature type="transmembrane region" description="Helical" evidence="7">
    <location>
        <begin position="53"/>
        <end position="79"/>
    </location>
</feature>
<gene>
    <name evidence="8" type="ORF">HMPREF9193_00382</name>
</gene>
<dbReference type="PANTHER" id="PTHR43549:SF3">
    <property type="entry name" value="MULTIDRUG RESISTANCE PROTEIN YPNP-RELATED"/>
    <property type="match status" value="1"/>
</dbReference>
<dbReference type="Proteomes" id="UP000016649">
    <property type="component" value="Unassembled WGS sequence"/>
</dbReference>
<feature type="transmembrane region" description="Helical" evidence="7">
    <location>
        <begin position="383"/>
        <end position="407"/>
    </location>
</feature>
<evidence type="ECO:0000256" key="7">
    <source>
        <dbReference type="SAM" id="Phobius"/>
    </source>
</evidence>
<feature type="transmembrane region" description="Helical" evidence="7">
    <location>
        <begin position="355"/>
        <end position="376"/>
    </location>
</feature>
<dbReference type="NCBIfam" id="TIGR00797">
    <property type="entry name" value="matE"/>
    <property type="match status" value="1"/>
</dbReference>
<dbReference type="Pfam" id="PF01554">
    <property type="entry name" value="MatE"/>
    <property type="match status" value="2"/>
</dbReference>
<dbReference type="InterPro" id="IPR002528">
    <property type="entry name" value="MATE_fam"/>
</dbReference>
<dbReference type="RefSeq" id="WP_021686783.1">
    <property type="nucleotide sequence ID" value="NZ_KI260561.1"/>
</dbReference>
<keyword evidence="6 7" id="KW-0472">Membrane</keyword>
<accession>A0ABN0P1T3</accession>
<name>A0ABN0P1T3_TRELE</name>
<dbReference type="PIRSF" id="PIRSF006603">
    <property type="entry name" value="DinF"/>
    <property type="match status" value="1"/>
</dbReference>
<keyword evidence="2" id="KW-0813">Transport</keyword>
<feature type="transmembrane region" description="Helical" evidence="7">
    <location>
        <begin position="91"/>
        <end position="111"/>
    </location>
</feature>
<feature type="transmembrane region" description="Helical" evidence="7">
    <location>
        <begin position="131"/>
        <end position="151"/>
    </location>
</feature>
<reference evidence="8 9" key="1">
    <citation type="submission" date="2013-08" db="EMBL/GenBank/DDBJ databases">
        <authorList>
            <person name="Weinstock G."/>
            <person name="Sodergren E."/>
            <person name="Wylie T."/>
            <person name="Fulton L."/>
            <person name="Fulton R."/>
            <person name="Fronick C."/>
            <person name="O'Laughlin M."/>
            <person name="Godfrey J."/>
            <person name="Miner T."/>
            <person name="Herter B."/>
            <person name="Appelbaum E."/>
            <person name="Cordes M."/>
            <person name="Lek S."/>
            <person name="Wollam A."/>
            <person name="Pepin K.H."/>
            <person name="Palsikar V.B."/>
            <person name="Mitreva M."/>
            <person name="Wilson R.K."/>
        </authorList>
    </citation>
    <scope>NUCLEOTIDE SEQUENCE [LARGE SCALE GENOMIC DNA]</scope>
    <source>
        <strain evidence="8 9">ATCC 700332</strain>
    </source>
</reference>
<proteinExistence type="predicted"/>
<dbReference type="EMBL" id="AWVH01000005">
    <property type="protein sequence ID" value="ERJ94410.1"/>
    <property type="molecule type" value="Genomic_DNA"/>
</dbReference>
<dbReference type="CDD" id="cd13138">
    <property type="entry name" value="MATE_yoeA_like"/>
    <property type="match status" value="1"/>
</dbReference>
<feature type="transmembrane region" description="Helical" evidence="7">
    <location>
        <begin position="189"/>
        <end position="212"/>
    </location>
</feature>
<evidence type="ECO:0000313" key="8">
    <source>
        <dbReference type="EMBL" id="ERJ94410.1"/>
    </source>
</evidence>
<feature type="transmembrane region" description="Helical" evidence="7">
    <location>
        <begin position="413"/>
        <end position="433"/>
    </location>
</feature>
<evidence type="ECO:0000256" key="3">
    <source>
        <dbReference type="ARBA" id="ARBA00022475"/>
    </source>
</evidence>
<evidence type="ECO:0000256" key="6">
    <source>
        <dbReference type="ARBA" id="ARBA00023136"/>
    </source>
</evidence>
<evidence type="ECO:0000256" key="1">
    <source>
        <dbReference type="ARBA" id="ARBA00004651"/>
    </source>
</evidence>
<evidence type="ECO:0000256" key="2">
    <source>
        <dbReference type="ARBA" id="ARBA00022448"/>
    </source>
</evidence>
<feature type="transmembrane region" description="Helical" evidence="7">
    <location>
        <begin position="315"/>
        <end position="335"/>
    </location>
</feature>
<evidence type="ECO:0000256" key="5">
    <source>
        <dbReference type="ARBA" id="ARBA00022989"/>
    </source>
</evidence>
<keyword evidence="4 7" id="KW-0812">Transmembrane</keyword>
<feature type="transmembrane region" description="Helical" evidence="7">
    <location>
        <begin position="163"/>
        <end position="183"/>
    </location>
</feature>
<dbReference type="PANTHER" id="PTHR43549">
    <property type="entry name" value="MULTIDRUG RESISTANCE PROTEIN YPNP-RELATED"/>
    <property type="match status" value="1"/>
</dbReference>
<dbReference type="InterPro" id="IPR052031">
    <property type="entry name" value="Membrane_Transporter-Flippase"/>
</dbReference>
<sequence>MIDMTEGKPIRLISRFAFPMLLGNLLQQAYNIVDSVVVGNFVGKEALAAVGNSFIVMLLLVSVFTGIGIGASILIAQFFGSGQKEKLQSTVDTLYIAMVVGATVITVSGIVCARPFLNLMNTPQGDTMEMSALYLKTMFAGTFVSFGYNINNAILQGVGDSKSSLLFLSIATVINIVLDLIFVTVFDMGIFGVALATLIAQCAAFLFGVWYINRTITLFRISLRHIKFDMSILSRCIRIGLPAGVQNALFSIGTVVLQRLVNGHGSAFMAGYSATNKIDTFVFMPLLSFANATSTYVGQNIGAKKLDRVKQGVRSTLFISIALSVSISILVMVFGRYLLMAFTHDEEVLHTGQEFIMRLMPGYFLLAVIFILGAAVRGAGKSLMPMIITFVSLIIVRVPSAYLFNYISGKYDIFWCYAAGWLAGALIITPYYLSGRWEKDAFRFVSEDHSSQNAKTAL</sequence>
<dbReference type="InterPro" id="IPR048279">
    <property type="entry name" value="MdtK-like"/>
</dbReference>
<organism evidence="8 9">
    <name type="scientific">Treponema lecithinolyticum ATCC 700332</name>
    <dbReference type="NCBI Taxonomy" id="1321815"/>
    <lineage>
        <taxon>Bacteria</taxon>
        <taxon>Pseudomonadati</taxon>
        <taxon>Spirochaetota</taxon>
        <taxon>Spirochaetia</taxon>
        <taxon>Spirochaetales</taxon>
        <taxon>Treponemataceae</taxon>
        <taxon>Treponema</taxon>
    </lineage>
</organism>
<keyword evidence="9" id="KW-1185">Reference proteome</keyword>
<keyword evidence="5 7" id="KW-1133">Transmembrane helix</keyword>
<evidence type="ECO:0000313" key="9">
    <source>
        <dbReference type="Proteomes" id="UP000016649"/>
    </source>
</evidence>
<feature type="transmembrane region" description="Helical" evidence="7">
    <location>
        <begin position="12"/>
        <end position="33"/>
    </location>
</feature>
<evidence type="ECO:0000256" key="4">
    <source>
        <dbReference type="ARBA" id="ARBA00022692"/>
    </source>
</evidence>